<evidence type="ECO:0000256" key="7">
    <source>
        <dbReference type="SAM" id="MobiDB-lite"/>
    </source>
</evidence>
<sequence>MSDPHAPISPSPSGRLLEEPGVTPAAQPTKTASTWAPLRTPTFRLLWSVTLVANICVWMNDVAAAWMMTSLTTSPVLVALVQTASTLPVFLLGLPSGALADILDRRRYFIFTQFWVAVVALLLCAALALDVMSAPLLLALTFANGIGMAMRWPVFSALMPEVVSKPLLPSAMALSGVAMNASRIVGPLVAGAIIASAGTLWVFVLNALLSVVAGLILLRWQRTPPTTSPLGRERLPSAMRVGLQFIKESPRMRAVIARTVAFFFMSTAILALLPLTAKRFDGIGFISGAGVFTVLLASMGTGAIIGAAFLPRIRQALAGEALVLTGSCLQASATVGVALAPNLPLAIFCMMVAGLSLLSTANALAVKAQMALPNWVRARGMAAYQMSIMGGTALGAALWGKVASLTSVPTSLMAAAATGVLCMLTVQRVFTDRQVLEDLSPSQAWTPPRHSQPEEGRVVVHIEFIINPAKAKRFRTLMQASRSSRLRQGALQWRLLHSMERPERYVEEIVDTSWVEHLRRFDRVTAADVALRERKLSFHVLDAPPRVTRYFESD</sequence>
<dbReference type="EMBL" id="JBGJLR010000013">
    <property type="protein sequence ID" value="MEZ2740169.1"/>
    <property type="molecule type" value="Genomic_DNA"/>
</dbReference>
<evidence type="ECO:0000256" key="4">
    <source>
        <dbReference type="ARBA" id="ARBA00022692"/>
    </source>
</evidence>
<feature type="domain" description="Major facilitator superfamily (MFS) profile" evidence="9">
    <location>
        <begin position="42"/>
        <end position="434"/>
    </location>
</feature>
<feature type="transmembrane region" description="Helical" evidence="8">
    <location>
        <begin position="378"/>
        <end position="399"/>
    </location>
</feature>
<organism evidence="10 11">
    <name type="scientific">Comamonas jiangduensis</name>
    <dbReference type="NCBI Taxonomy" id="1194168"/>
    <lineage>
        <taxon>Bacteria</taxon>
        <taxon>Pseudomonadati</taxon>
        <taxon>Pseudomonadota</taxon>
        <taxon>Betaproteobacteria</taxon>
        <taxon>Burkholderiales</taxon>
        <taxon>Comamonadaceae</taxon>
        <taxon>Comamonas</taxon>
    </lineage>
</organism>
<dbReference type="InterPro" id="IPR036259">
    <property type="entry name" value="MFS_trans_sf"/>
</dbReference>
<dbReference type="PANTHER" id="PTHR23513">
    <property type="entry name" value="INTEGRAL MEMBRANE EFFLUX PROTEIN-RELATED"/>
    <property type="match status" value="1"/>
</dbReference>
<dbReference type="InterPro" id="IPR020846">
    <property type="entry name" value="MFS_dom"/>
</dbReference>
<keyword evidence="5 8" id="KW-1133">Transmembrane helix</keyword>
<evidence type="ECO:0000256" key="1">
    <source>
        <dbReference type="ARBA" id="ARBA00004651"/>
    </source>
</evidence>
<evidence type="ECO:0000256" key="5">
    <source>
        <dbReference type="ARBA" id="ARBA00022989"/>
    </source>
</evidence>
<protein>
    <submittedName>
        <fullName evidence="10">MFS transporter</fullName>
    </submittedName>
</protein>
<keyword evidence="3" id="KW-1003">Cell membrane</keyword>
<keyword evidence="2" id="KW-0813">Transport</keyword>
<evidence type="ECO:0000256" key="6">
    <source>
        <dbReference type="ARBA" id="ARBA00023136"/>
    </source>
</evidence>
<evidence type="ECO:0000259" key="9">
    <source>
        <dbReference type="PROSITE" id="PS50850"/>
    </source>
</evidence>
<name>A0ABV4IE98_9BURK</name>
<evidence type="ECO:0000313" key="10">
    <source>
        <dbReference type="EMBL" id="MEZ2740169.1"/>
    </source>
</evidence>
<dbReference type="Pfam" id="PF05977">
    <property type="entry name" value="MFS_3"/>
    <property type="match status" value="1"/>
</dbReference>
<keyword evidence="11" id="KW-1185">Reference proteome</keyword>
<feature type="transmembrane region" description="Helical" evidence="8">
    <location>
        <begin position="171"/>
        <end position="194"/>
    </location>
</feature>
<feature type="transmembrane region" description="Helical" evidence="8">
    <location>
        <begin position="108"/>
        <end position="129"/>
    </location>
</feature>
<reference evidence="10 11" key="1">
    <citation type="submission" date="2024-08" db="EMBL/GenBank/DDBJ databases">
        <authorList>
            <person name="Feng Z."/>
            <person name="Ronholm J."/>
        </authorList>
    </citation>
    <scope>NUCLEOTIDE SEQUENCE [LARGE SCALE GENOMIC DNA]</scope>
    <source>
        <strain evidence="10 11">4-AB0-8</strain>
    </source>
</reference>
<dbReference type="Gene3D" id="1.20.1250.20">
    <property type="entry name" value="MFS general substrate transporter like domains"/>
    <property type="match status" value="1"/>
</dbReference>
<gene>
    <name evidence="10" type="ORF">ACBP88_12050</name>
</gene>
<feature type="transmembrane region" description="Helical" evidence="8">
    <location>
        <begin position="45"/>
        <end position="68"/>
    </location>
</feature>
<dbReference type="PANTHER" id="PTHR23513:SF11">
    <property type="entry name" value="STAPHYLOFERRIN A TRANSPORTER"/>
    <property type="match status" value="1"/>
</dbReference>
<feature type="region of interest" description="Disordered" evidence="7">
    <location>
        <begin position="1"/>
        <end position="31"/>
    </location>
</feature>
<feature type="transmembrane region" description="Helical" evidence="8">
    <location>
        <begin position="255"/>
        <end position="277"/>
    </location>
</feature>
<feature type="transmembrane region" description="Helical" evidence="8">
    <location>
        <begin position="135"/>
        <end position="159"/>
    </location>
</feature>
<feature type="transmembrane region" description="Helical" evidence="8">
    <location>
        <begin position="283"/>
        <end position="309"/>
    </location>
</feature>
<feature type="transmembrane region" description="Helical" evidence="8">
    <location>
        <begin position="345"/>
        <end position="366"/>
    </location>
</feature>
<dbReference type="InterPro" id="IPR010290">
    <property type="entry name" value="TM_effector"/>
</dbReference>
<dbReference type="RefSeq" id="WP_286998632.1">
    <property type="nucleotide sequence ID" value="NZ_DALYTO010000007.1"/>
</dbReference>
<feature type="transmembrane region" description="Helical" evidence="8">
    <location>
        <begin position="411"/>
        <end position="430"/>
    </location>
</feature>
<accession>A0ABV4IE98</accession>
<keyword evidence="4 8" id="KW-0812">Transmembrane</keyword>
<feature type="transmembrane region" description="Helical" evidence="8">
    <location>
        <begin position="200"/>
        <end position="218"/>
    </location>
</feature>
<proteinExistence type="predicted"/>
<dbReference type="CDD" id="cd06173">
    <property type="entry name" value="MFS_MefA_like"/>
    <property type="match status" value="1"/>
</dbReference>
<dbReference type="Proteomes" id="UP001567350">
    <property type="component" value="Unassembled WGS sequence"/>
</dbReference>
<comment type="subcellular location">
    <subcellularLocation>
        <location evidence="1">Cell membrane</location>
        <topology evidence="1">Multi-pass membrane protein</topology>
    </subcellularLocation>
</comment>
<dbReference type="PROSITE" id="PS50850">
    <property type="entry name" value="MFS"/>
    <property type="match status" value="1"/>
</dbReference>
<feature type="transmembrane region" description="Helical" evidence="8">
    <location>
        <begin position="74"/>
        <end position="96"/>
    </location>
</feature>
<feature type="transmembrane region" description="Helical" evidence="8">
    <location>
        <begin position="321"/>
        <end position="339"/>
    </location>
</feature>
<evidence type="ECO:0000256" key="2">
    <source>
        <dbReference type="ARBA" id="ARBA00022448"/>
    </source>
</evidence>
<comment type="caution">
    <text evidence="10">The sequence shown here is derived from an EMBL/GenBank/DDBJ whole genome shotgun (WGS) entry which is preliminary data.</text>
</comment>
<keyword evidence="6 8" id="KW-0472">Membrane</keyword>
<evidence type="ECO:0000256" key="3">
    <source>
        <dbReference type="ARBA" id="ARBA00022475"/>
    </source>
</evidence>
<evidence type="ECO:0000256" key="8">
    <source>
        <dbReference type="SAM" id="Phobius"/>
    </source>
</evidence>
<dbReference type="SUPFAM" id="SSF103473">
    <property type="entry name" value="MFS general substrate transporter"/>
    <property type="match status" value="1"/>
</dbReference>
<evidence type="ECO:0000313" key="11">
    <source>
        <dbReference type="Proteomes" id="UP001567350"/>
    </source>
</evidence>